<feature type="compositionally biased region" description="Basic and acidic residues" evidence="9">
    <location>
        <begin position="390"/>
        <end position="400"/>
    </location>
</feature>
<dbReference type="InterPro" id="IPR045085">
    <property type="entry name" value="HLD_clamp_pol_III_gamma_tau"/>
</dbReference>
<dbReference type="SUPFAM" id="SSF52540">
    <property type="entry name" value="P-loop containing nucleoside triphosphate hydrolases"/>
    <property type="match status" value="1"/>
</dbReference>
<comment type="subunit">
    <text evidence="8">DNA polymerase III contains a core (composed of alpha, epsilon and theta chains) that associates with a tau subunit. This core dimerizes to form the POLIII' complex. PolIII' associates with the gamma complex (composed of gamma, delta, delta', psi and chi chains) and with the beta chain to form the complete DNA polymerase III complex.</text>
</comment>
<evidence type="ECO:0000256" key="5">
    <source>
        <dbReference type="ARBA" id="ARBA00022840"/>
    </source>
</evidence>
<dbReference type="FunFam" id="3.40.50.300:FF:000014">
    <property type="entry name" value="DNA polymerase III subunit gamma/tau"/>
    <property type="match status" value="1"/>
</dbReference>
<keyword evidence="3 8" id="KW-0547">Nucleotide-binding</keyword>
<dbReference type="GO" id="GO:0009360">
    <property type="term" value="C:DNA polymerase III complex"/>
    <property type="evidence" value="ECO:0007669"/>
    <property type="project" value="InterPro"/>
</dbReference>
<dbReference type="NCBIfam" id="TIGR02397">
    <property type="entry name" value="dnaX_nterm"/>
    <property type="match status" value="1"/>
</dbReference>
<accession>A0A139SP36</accession>
<dbReference type="Pfam" id="PF22608">
    <property type="entry name" value="DNAX_ATPase_lid"/>
    <property type="match status" value="1"/>
</dbReference>
<evidence type="ECO:0000313" key="12">
    <source>
        <dbReference type="Proteomes" id="UP000071392"/>
    </source>
</evidence>
<keyword evidence="12" id="KW-1185">Reference proteome</keyword>
<evidence type="ECO:0000256" key="3">
    <source>
        <dbReference type="ARBA" id="ARBA00022741"/>
    </source>
</evidence>
<feature type="compositionally biased region" description="Low complexity" evidence="9">
    <location>
        <begin position="370"/>
        <end position="384"/>
    </location>
</feature>
<evidence type="ECO:0000256" key="7">
    <source>
        <dbReference type="ARBA" id="ARBA00049244"/>
    </source>
</evidence>
<dbReference type="Gene3D" id="1.20.272.10">
    <property type="match status" value="1"/>
</dbReference>
<dbReference type="InterPro" id="IPR050238">
    <property type="entry name" value="DNA_Rep/Repair_Clamp_Loader"/>
</dbReference>
<dbReference type="FunFam" id="1.10.8.60:FF:000013">
    <property type="entry name" value="DNA polymerase III subunit gamma/tau"/>
    <property type="match status" value="1"/>
</dbReference>
<dbReference type="Gene3D" id="1.10.8.60">
    <property type="match status" value="1"/>
</dbReference>
<dbReference type="CDD" id="cd18137">
    <property type="entry name" value="HLD_clamp_pol_III_gamma_tau"/>
    <property type="match status" value="1"/>
</dbReference>
<evidence type="ECO:0000313" key="11">
    <source>
        <dbReference type="EMBL" id="KXU36359.1"/>
    </source>
</evidence>
<keyword evidence="8" id="KW-0235">DNA replication</keyword>
<keyword evidence="8" id="KW-0808">Transferase</keyword>
<dbReference type="GO" id="GO:0005524">
    <property type="term" value="F:ATP binding"/>
    <property type="evidence" value="ECO:0007669"/>
    <property type="project" value="UniProtKB-KW"/>
</dbReference>
<dbReference type="InterPro" id="IPR008921">
    <property type="entry name" value="DNA_pol3_clamp-load_cplx_C"/>
</dbReference>
<dbReference type="SMART" id="SM00382">
    <property type="entry name" value="AAA"/>
    <property type="match status" value="1"/>
</dbReference>
<protein>
    <recommendedName>
        <fullName evidence="8">DNA polymerase III subunit gamma/tau</fullName>
        <ecNumber evidence="8">2.7.7.7</ecNumber>
    </recommendedName>
</protein>
<comment type="caution">
    <text evidence="11">The sequence shown here is derived from an EMBL/GenBank/DDBJ whole genome shotgun (WGS) entry which is preliminary data.</text>
</comment>
<feature type="region of interest" description="Disordered" evidence="9">
    <location>
        <begin position="370"/>
        <end position="400"/>
    </location>
</feature>
<keyword evidence="5 8" id="KW-0067">ATP-binding</keyword>
<evidence type="ECO:0000256" key="2">
    <source>
        <dbReference type="ARBA" id="ARBA00022723"/>
    </source>
</evidence>
<dbReference type="Gene3D" id="3.40.50.300">
    <property type="entry name" value="P-loop containing nucleotide triphosphate hydrolases"/>
    <property type="match status" value="1"/>
</dbReference>
<dbReference type="GO" id="GO:0003677">
    <property type="term" value="F:DNA binding"/>
    <property type="evidence" value="ECO:0007669"/>
    <property type="project" value="InterPro"/>
</dbReference>
<dbReference type="Proteomes" id="UP000071392">
    <property type="component" value="Unassembled WGS sequence"/>
</dbReference>
<dbReference type="InterPro" id="IPR003593">
    <property type="entry name" value="AAA+_ATPase"/>
</dbReference>
<keyword evidence="4" id="KW-0862">Zinc</keyword>
<comment type="function">
    <text evidence="8">DNA polymerase III is a complex, multichain enzyme responsible for most of the replicative synthesis in bacteria. This DNA polymerase also exhibits 3' to 5' exonuclease activity.</text>
</comment>
<dbReference type="InterPro" id="IPR012763">
    <property type="entry name" value="DNA_pol_III_sug/sutau_N"/>
</dbReference>
<evidence type="ECO:0000256" key="8">
    <source>
        <dbReference type="RuleBase" id="RU364063"/>
    </source>
</evidence>
<comment type="catalytic activity">
    <reaction evidence="7 8">
        <text>DNA(n) + a 2'-deoxyribonucleoside 5'-triphosphate = DNA(n+1) + diphosphate</text>
        <dbReference type="Rhea" id="RHEA:22508"/>
        <dbReference type="Rhea" id="RHEA-COMP:17339"/>
        <dbReference type="Rhea" id="RHEA-COMP:17340"/>
        <dbReference type="ChEBI" id="CHEBI:33019"/>
        <dbReference type="ChEBI" id="CHEBI:61560"/>
        <dbReference type="ChEBI" id="CHEBI:173112"/>
        <dbReference type="EC" id="2.7.7.7"/>
    </reaction>
</comment>
<dbReference type="EC" id="2.7.7.7" evidence="8"/>
<dbReference type="PANTHER" id="PTHR11669:SF0">
    <property type="entry name" value="PROTEIN STICHEL-LIKE 2"/>
    <property type="match status" value="1"/>
</dbReference>
<name>A0A139SP36_9BACT</name>
<dbReference type="GO" id="GO:0046872">
    <property type="term" value="F:metal ion binding"/>
    <property type="evidence" value="ECO:0007669"/>
    <property type="project" value="UniProtKB-KW"/>
</dbReference>
<gene>
    <name evidence="8" type="primary">dnaX</name>
    <name evidence="11" type="ORF">AXK12_03495</name>
</gene>
<dbReference type="CDD" id="cd00009">
    <property type="entry name" value="AAA"/>
    <property type="match status" value="1"/>
</dbReference>
<organism evidence="11 12">
    <name type="scientific">Cephaloticoccus capnophilus</name>
    <dbReference type="NCBI Taxonomy" id="1548208"/>
    <lineage>
        <taxon>Bacteria</taxon>
        <taxon>Pseudomonadati</taxon>
        <taxon>Verrucomicrobiota</taxon>
        <taxon>Opitutia</taxon>
        <taxon>Opitutales</taxon>
        <taxon>Opitutaceae</taxon>
        <taxon>Cephaloticoccus</taxon>
    </lineage>
</organism>
<dbReference type="AlphaFoldDB" id="A0A139SP36"/>
<dbReference type="OrthoDB" id="9810148at2"/>
<evidence type="ECO:0000256" key="1">
    <source>
        <dbReference type="ARBA" id="ARBA00006360"/>
    </source>
</evidence>
<keyword evidence="8" id="KW-0548">Nucleotidyltransferase</keyword>
<dbReference type="GO" id="GO:0006261">
    <property type="term" value="P:DNA-templated DNA replication"/>
    <property type="evidence" value="ECO:0007669"/>
    <property type="project" value="TreeGrafter"/>
</dbReference>
<keyword evidence="2" id="KW-0479">Metal-binding</keyword>
<dbReference type="GO" id="GO:0003887">
    <property type="term" value="F:DNA-directed DNA polymerase activity"/>
    <property type="evidence" value="ECO:0007669"/>
    <property type="project" value="UniProtKB-KW"/>
</dbReference>
<dbReference type="InterPro" id="IPR027417">
    <property type="entry name" value="P-loop_NTPase"/>
</dbReference>
<dbReference type="STRING" id="1548208.AXK12_03495"/>
<evidence type="ECO:0000256" key="9">
    <source>
        <dbReference type="SAM" id="MobiDB-lite"/>
    </source>
</evidence>
<dbReference type="NCBIfam" id="NF004046">
    <property type="entry name" value="PRK05563.1"/>
    <property type="match status" value="1"/>
</dbReference>
<evidence type="ECO:0000256" key="6">
    <source>
        <dbReference type="ARBA" id="ARBA00022932"/>
    </source>
</evidence>
<comment type="similarity">
    <text evidence="1 8">Belongs to the DnaX/STICHEL family.</text>
</comment>
<proteinExistence type="inferred from homology"/>
<dbReference type="SUPFAM" id="SSF48019">
    <property type="entry name" value="post-AAA+ oligomerization domain-like"/>
    <property type="match status" value="1"/>
</dbReference>
<dbReference type="PANTHER" id="PTHR11669">
    <property type="entry name" value="REPLICATION FACTOR C / DNA POLYMERASE III GAMMA-TAU SUBUNIT"/>
    <property type="match status" value="1"/>
</dbReference>
<dbReference type="Pfam" id="PF13177">
    <property type="entry name" value="DNA_pol3_delta2"/>
    <property type="match status" value="1"/>
</dbReference>
<evidence type="ECO:0000256" key="4">
    <source>
        <dbReference type="ARBA" id="ARBA00022833"/>
    </source>
</evidence>
<feature type="domain" description="AAA+ ATPase" evidence="10">
    <location>
        <begin position="40"/>
        <end position="200"/>
    </location>
</feature>
<evidence type="ECO:0000259" key="10">
    <source>
        <dbReference type="SMART" id="SM00382"/>
    </source>
</evidence>
<keyword evidence="6 8" id="KW-0239">DNA-directed DNA polymerase</keyword>
<dbReference type="RefSeq" id="WP_068711280.1">
    <property type="nucleotide sequence ID" value="NZ_LSZP01000027.1"/>
</dbReference>
<sequence>MSSSSYQVIARKWRPQTFDDVVGQDHVVRTLRNAIARNRIAHAYLLVGPRGTGKTSTARIFAKALNCTGGPLADFDVNDPVVRAITDGSSLDVIEIDGASNNSVDQIRDLRDDVRYAPSQGKYKVYIIDEVHMLSNQAFNALLKTLEEPPEHVKFVFATTDVQKVLPTILSRCQRFDLKPIPAELIIARLQKIADDEQIRITPEALACIARMADGGLRDAQSILDQMISFCGSEIAEADVLDVYGLVSAEKVAALAAALAAGDHRQLIALVDECDATGRDLVRLLSDLQVQLRKALLDAIAQGGTTRLLGNVPMTTEQVTRLLDALREGEGGVKLGLSEKINFEVALLKAVEASRARAIDSLIKELSALAEESSAHSPGAASSGRVDSMSGREEAEKKKT</sequence>
<dbReference type="EMBL" id="LSZP01000027">
    <property type="protein sequence ID" value="KXU36359.1"/>
    <property type="molecule type" value="Genomic_DNA"/>
</dbReference>
<reference evidence="11 12" key="1">
    <citation type="submission" date="2016-02" db="EMBL/GenBank/DDBJ databases">
        <authorList>
            <person name="Wen L."/>
            <person name="He K."/>
            <person name="Yang H."/>
        </authorList>
    </citation>
    <scope>NUCLEOTIDE SEQUENCE [LARGE SCALE GENOMIC DNA]</scope>
    <source>
        <strain evidence="11 12">CV41</strain>
    </source>
</reference>